<dbReference type="PANTHER" id="PTHR43822:SF2">
    <property type="entry name" value="HOMOACONITASE, MITOCHONDRIAL"/>
    <property type="match status" value="1"/>
</dbReference>
<dbReference type="NCBIfam" id="TIGR02087">
    <property type="entry name" value="LEUD_arch"/>
    <property type="match status" value="1"/>
</dbReference>
<dbReference type="GO" id="GO:0051536">
    <property type="term" value="F:iron-sulfur cluster binding"/>
    <property type="evidence" value="ECO:0007669"/>
    <property type="project" value="UniProtKB-KW"/>
</dbReference>
<dbReference type="GO" id="GO:0170038">
    <property type="term" value="P:proteinogenic amino acid biosynthetic process"/>
    <property type="evidence" value="ECO:0007669"/>
    <property type="project" value="UniProtKB-ARBA"/>
</dbReference>
<feature type="domain" description="Aconitase/3-isopropylmalate dehydratase large subunit alpha/beta/alpha" evidence="7">
    <location>
        <begin position="192"/>
        <end position="315"/>
    </location>
</feature>
<dbReference type="Proteomes" id="UP000054821">
    <property type="component" value="Unassembled WGS sequence"/>
</dbReference>
<dbReference type="SUPFAM" id="SSF53732">
    <property type="entry name" value="Aconitase iron-sulfur domain"/>
    <property type="match status" value="1"/>
</dbReference>
<evidence type="ECO:0000256" key="4">
    <source>
        <dbReference type="ARBA" id="ARBA00023014"/>
    </source>
</evidence>
<organism evidence="9 10">
    <name type="scientific">Trichoderma gamsii</name>
    <dbReference type="NCBI Taxonomy" id="398673"/>
    <lineage>
        <taxon>Eukaryota</taxon>
        <taxon>Fungi</taxon>
        <taxon>Dikarya</taxon>
        <taxon>Ascomycota</taxon>
        <taxon>Pezizomycotina</taxon>
        <taxon>Sordariomycetes</taxon>
        <taxon>Hypocreomycetidae</taxon>
        <taxon>Hypocreales</taxon>
        <taxon>Hypocreaceae</taxon>
        <taxon>Trichoderma</taxon>
    </lineage>
</organism>
<protein>
    <submittedName>
        <fullName evidence="9">Aconitase family protein</fullName>
    </submittedName>
</protein>
<keyword evidence="10" id="KW-1185">Reference proteome</keyword>
<evidence type="ECO:0000256" key="1">
    <source>
        <dbReference type="ARBA" id="ARBA00007185"/>
    </source>
</evidence>
<dbReference type="GO" id="GO:0016836">
    <property type="term" value="F:hydro-lyase activity"/>
    <property type="evidence" value="ECO:0007669"/>
    <property type="project" value="InterPro"/>
</dbReference>
<proteinExistence type="inferred from homology"/>
<dbReference type="CDD" id="cd01577">
    <property type="entry name" value="IPMI_Swivel"/>
    <property type="match status" value="1"/>
</dbReference>
<dbReference type="GeneID" id="29989023"/>
<dbReference type="InterPro" id="IPR033940">
    <property type="entry name" value="IPMI_Swivel"/>
</dbReference>
<keyword evidence="5" id="KW-0456">Lyase</keyword>
<dbReference type="InterPro" id="IPR001030">
    <property type="entry name" value="Acoase/IPM_deHydtase_lsu_aba"/>
</dbReference>
<keyword evidence="2" id="KW-0479">Metal-binding</keyword>
<evidence type="ECO:0000313" key="10">
    <source>
        <dbReference type="Proteomes" id="UP000054821"/>
    </source>
</evidence>
<evidence type="ECO:0000256" key="2">
    <source>
        <dbReference type="ARBA" id="ARBA00022723"/>
    </source>
</evidence>
<dbReference type="InterPro" id="IPR000573">
    <property type="entry name" value="AconitaseA/IPMdHydase_ssu_swvl"/>
</dbReference>
<dbReference type="InterPro" id="IPR015931">
    <property type="entry name" value="Acnase/IPM_dHydase_lsu_aba_1/3"/>
</dbReference>
<evidence type="ECO:0000313" key="9">
    <source>
        <dbReference type="EMBL" id="PON24370.1"/>
    </source>
</evidence>
<evidence type="ECO:0000259" key="8">
    <source>
        <dbReference type="Pfam" id="PF00694"/>
    </source>
</evidence>
<feature type="region of interest" description="Disordered" evidence="6">
    <location>
        <begin position="344"/>
        <end position="366"/>
    </location>
</feature>
<dbReference type="AlphaFoldDB" id="A0A2P4ZJ92"/>
<feature type="domain" description="Aconitase A/isopropylmalate dehydratase small subunit swivel" evidence="8">
    <location>
        <begin position="443"/>
        <end position="512"/>
    </location>
</feature>
<name>A0A2P4ZJ92_9HYPO</name>
<dbReference type="Pfam" id="PF00694">
    <property type="entry name" value="Aconitase_C"/>
    <property type="match status" value="1"/>
</dbReference>
<evidence type="ECO:0000259" key="7">
    <source>
        <dbReference type="Pfam" id="PF00330"/>
    </source>
</evidence>
<dbReference type="EMBL" id="JPDN02000023">
    <property type="protein sequence ID" value="PON24370.1"/>
    <property type="molecule type" value="Genomic_DNA"/>
</dbReference>
<evidence type="ECO:0000256" key="6">
    <source>
        <dbReference type="SAM" id="MobiDB-lite"/>
    </source>
</evidence>
<dbReference type="Gene3D" id="3.30.499.10">
    <property type="entry name" value="Aconitase, domain 3"/>
    <property type="match status" value="2"/>
</dbReference>
<dbReference type="InterPro" id="IPR015928">
    <property type="entry name" value="Aconitase/3IPM_dehydase_swvl"/>
</dbReference>
<keyword evidence="3" id="KW-0408">Iron</keyword>
<keyword evidence="4" id="KW-0411">Iron-sulfur</keyword>
<sequence>MHTEFYRERAQPGMLIIGSDSHTCSSGAVGCLAIGLGAADVTMGLITGETWFKVPEVVKIEFIGEPGRGIGGKDVILYVLQQLKRNTVASDRIVEYTGAGLNYLSPDARFAIANMTTELGGITGIFTPDHVTKGFIDGRKLARHKNASHYFRPDEGAVYAESHIIDLSKVEPFVAKYPNPDDVVPVTNVLGMDLDGCFIGACTTAEEDIILGALVLEQGLQMGLSPRKDGKKRKVVPGSLPILDRLQKLGLAQIYEDAGFEIGVPGCSYCVGISADRALEGEVWLSSQNRNFENRMGQGSIGNLASAATVAASSFSMAVTNPQHFIDQIPAKKWELMTGRGSLKGVSSGQEPNWVEPASPGEATTGESELGVNQWAISTSQGNEAINTSEKVKDEREQRDENENKIIHGKIQRLGEFVDTDALAPAQFLISSRTNEEMGAHCLEFTNPTFRSRAKEGFNVVVAGKAFGCGSSREQAVSALLGCGIKCVIAESFAFIYGRNQPSLGLLGFTMDDPAFYQAALDGEEISINLETNSLTVGDGEFSFSLSAMERELVEAGGITPAFKKFGKELFDMICGNTKDARRVVEVSGQAVGMQW</sequence>
<dbReference type="InterPro" id="IPR050067">
    <property type="entry name" value="IPM_dehydratase_rel_enz"/>
</dbReference>
<gene>
    <name evidence="9" type="ORF">TGAM01_v206702</name>
</gene>
<feature type="domain" description="Aconitase/3-isopropylmalate dehydratase large subunit alpha/beta/alpha" evidence="7">
    <location>
        <begin position="10"/>
        <end position="189"/>
    </location>
</feature>
<dbReference type="InterPro" id="IPR036008">
    <property type="entry name" value="Aconitase_4Fe-4S_dom"/>
</dbReference>
<comment type="caution">
    <text evidence="9">The sequence shown here is derived from an EMBL/GenBank/DDBJ whole genome shotgun (WGS) entry which is preliminary data.</text>
</comment>
<dbReference type="Pfam" id="PF00330">
    <property type="entry name" value="Aconitase"/>
    <property type="match status" value="2"/>
</dbReference>
<accession>A0A2P4ZJ92</accession>
<evidence type="ECO:0000256" key="5">
    <source>
        <dbReference type="ARBA" id="ARBA00023239"/>
    </source>
</evidence>
<dbReference type="STRING" id="398673.A0A2P4ZJ92"/>
<comment type="similarity">
    <text evidence="1">Belongs to the aconitase/IPM isomerase family.</text>
</comment>
<evidence type="ECO:0000256" key="3">
    <source>
        <dbReference type="ARBA" id="ARBA00023004"/>
    </source>
</evidence>
<dbReference type="Gene3D" id="3.20.19.10">
    <property type="entry name" value="Aconitase, domain 4"/>
    <property type="match status" value="1"/>
</dbReference>
<dbReference type="GO" id="GO:0046872">
    <property type="term" value="F:metal ion binding"/>
    <property type="evidence" value="ECO:0007669"/>
    <property type="project" value="UniProtKB-KW"/>
</dbReference>
<dbReference type="RefSeq" id="XP_024405316.1">
    <property type="nucleotide sequence ID" value="XM_024549930.1"/>
</dbReference>
<dbReference type="PANTHER" id="PTHR43822">
    <property type="entry name" value="HOMOACONITASE, MITOCHONDRIAL-RELATED"/>
    <property type="match status" value="1"/>
</dbReference>
<dbReference type="PRINTS" id="PR00415">
    <property type="entry name" value="ACONITASE"/>
</dbReference>
<dbReference type="InterPro" id="IPR011827">
    <property type="entry name" value="LeuD_type2/HacB/DmdB"/>
</dbReference>
<dbReference type="PROSITE" id="PS51257">
    <property type="entry name" value="PROKAR_LIPOPROTEIN"/>
    <property type="match status" value="1"/>
</dbReference>
<dbReference type="GO" id="GO:0170034">
    <property type="term" value="P:L-amino acid biosynthetic process"/>
    <property type="evidence" value="ECO:0007669"/>
    <property type="project" value="UniProtKB-ARBA"/>
</dbReference>
<dbReference type="SUPFAM" id="SSF52016">
    <property type="entry name" value="LeuD/IlvD-like"/>
    <property type="match status" value="1"/>
</dbReference>
<reference evidence="9 10" key="1">
    <citation type="journal article" date="2016" name="Genome Announc.">
        <title>Draft Whole-Genome Sequence of Trichoderma gamsii T6085, a Promising Biocontrol Agent of Fusarium Head Blight on Wheat.</title>
        <authorList>
            <person name="Baroncelli R."/>
            <person name="Zapparata A."/>
            <person name="Piaggeschi G."/>
            <person name="Sarrocco S."/>
            <person name="Vannacci G."/>
        </authorList>
    </citation>
    <scope>NUCLEOTIDE SEQUENCE [LARGE SCALE GENOMIC DNA]</scope>
    <source>
        <strain evidence="9 10">T6085</strain>
    </source>
</reference>